<sequence length="155" mass="17868">MANTNRLKIVINQLKDLTAQESVIFNLFHTNSTIDKVIDMLRKSTSTILATELRTHVQYKVKFADVLYLDYVDRNVCLYTKDASFWVKTSFVKLFTQLPSHFVQISKNNAVNIYEVQAVETNIGGNLIIKLSTDEKLVVSRRYIKNFKAFLIDQA</sequence>
<dbReference type="OrthoDB" id="9808614at2"/>
<protein>
    <recommendedName>
        <fullName evidence="1">HTH LytTR-type domain-containing protein</fullName>
    </recommendedName>
</protein>
<evidence type="ECO:0000313" key="2">
    <source>
        <dbReference type="EMBL" id="PCS06469.1"/>
    </source>
</evidence>
<dbReference type="Pfam" id="PF04397">
    <property type="entry name" value="LytTR"/>
    <property type="match status" value="1"/>
</dbReference>
<dbReference type="Proteomes" id="UP000242246">
    <property type="component" value="Unassembled WGS sequence"/>
</dbReference>
<keyword evidence="3" id="KW-1185">Reference proteome</keyword>
<dbReference type="EMBL" id="JXJX01000008">
    <property type="protein sequence ID" value="PCS06469.1"/>
    <property type="molecule type" value="Genomic_DNA"/>
</dbReference>
<comment type="caution">
    <text evidence="2">The sequence shown here is derived from an EMBL/GenBank/DDBJ whole genome shotgun (WGS) entry which is preliminary data.</text>
</comment>
<feature type="domain" description="HTH LytTR-type" evidence="1">
    <location>
        <begin position="59"/>
        <end position="153"/>
    </location>
</feature>
<dbReference type="SMART" id="SM00850">
    <property type="entry name" value="LytTR"/>
    <property type="match status" value="1"/>
</dbReference>
<dbReference type="STRING" id="1348632.GCA_001591745_01190"/>
<accession>A0A2A5RZ18</accession>
<dbReference type="Gene3D" id="2.40.50.1020">
    <property type="entry name" value="LytTr DNA-binding domain"/>
    <property type="match status" value="1"/>
</dbReference>
<dbReference type="PANTHER" id="PTHR37299:SF1">
    <property type="entry name" value="STAGE 0 SPORULATION PROTEIN A HOMOLOG"/>
    <property type="match status" value="1"/>
</dbReference>
<evidence type="ECO:0000259" key="1">
    <source>
        <dbReference type="PROSITE" id="PS50930"/>
    </source>
</evidence>
<dbReference type="AlphaFoldDB" id="A0A2A5RZ18"/>
<evidence type="ECO:0000313" key="3">
    <source>
        <dbReference type="Proteomes" id="UP000242246"/>
    </source>
</evidence>
<dbReference type="PROSITE" id="PS50930">
    <property type="entry name" value="HTH_LYTTR"/>
    <property type="match status" value="1"/>
</dbReference>
<gene>
    <name evidence="2" type="ORF">RU87_GL001678</name>
</gene>
<dbReference type="InterPro" id="IPR046947">
    <property type="entry name" value="LytR-like"/>
</dbReference>
<name>A0A2A5RZ18_9LACT</name>
<dbReference type="GO" id="GO:0000156">
    <property type="term" value="F:phosphorelay response regulator activity"/>
    <property type="evidence" value="ECO:0007669"/>
    <property type="project" value="InterPro"/>
</dbReference>
<reference evidence="2 3" key="1">
    <citation type="submission" date="2014-12" db="EMBL/GenBank/DDBJ databases">
        <title>Draft genome sequences of 10 type strains of Lactococcus.</title>
        <authorList>
            <person name="Sun Z."/>
            <person name="Zhong Z."/>
            <person name="Liu W."/>
            <person name="Zhang W."/>
            <person name="Zhang H."/>
        </authorList>
    </citation>
    <scope>NUCLEOTIDE SEQUENCE [LARGE SCALE GENOMIC DNA]</scope>
    <source>
        <strain evidence="2 3">DSM 20686</strain>
    </source>
</reference>
<dbReference type="PANTHER" id="PTHR37299">
    <property type="entry name" value="TRANSCRIPTIONAL REGULATOR-RELATED"/>
    <property type="match status" value="1"/>
</dbReference>
<dbReference type="RefSeq" id="WP_068162993.1">
    <property type="nucleotide sequence ID" value="NZ_JXJX01000008.1"/>
</dbReference>
<dbReference type="InterPro" id="IPR007492">
    <property type="entry name" value="LytTR_DNA-bd_dom"/>
</dbReference>
<dbReference type="GO" id="GO:0003677">
    <property type="term" value="F:DNA binding"/>
    <property type="evidence" value="ECO:0007669"/>
    <property type="project" value="InterPro"/>
</dbReference>
<proteinExistence type="predicted"/>
<organism evidence="2 3">
    <name type="scientific">Pseudolactococcus plantarum</name>
    <dbReference type="NCBI Taxonomy" id="1365"/>
    <lineage>
        <taxon>Bacteria</taxon>
        <taxon>Bacillati</taxon>
        <taxon>Bacillota</taxon>
        <taxon>Bacilli</taxon>
        <taxon>Lactobacillales</taxon>
        <taxon>Streptococcaceae</taxon>
        <taxon>Pseudolactococcus</taxon>
    </lineage>
</organism>